<evidence type="ECO:0000256" key="1">
    <source>
        <dbReference type="PROSITE-ProRule" id="PRU00339"/>
    </source>
</evidence>
<accession>A0ABW4N5I4</accession>
<sequence length="571" mass="60978">MRFPLLAAVAPFVLLAACATPAPDAEVGLAPAVPGATPTPGASPYGLFLAGQAALNDGRSREAAGFFDRASAEGAENLMVRERAFNAAVLAGDLKRALALEPTGEDASEAVKRLARLTRAVDGLASGQAKTARAELAEGIGFPHRAAAALLEPWAAAMAGDTEASLAKPEVRGDQVVDFFGRLGQARLFERARRHEEAEAAYKALTDGAFPGEMILLAHGEFLERRGRRADAVALYDKALAEEPDATGVRLARARAAAGKSAPKAPTLRQGAAEALLAPAAGMLAQKQDQLALVYLRMVLHLDPERDEAWLLVGDVLAGAGDLEGARAAYTRPKPGSLSYAAAQSKLAWSHQQAEDPETAMKVARAAAASGHEDAQLTLADLLRANDRHQEAVEVLTGLIAKNPEDWRLLYARGVSYERLKDWPKAEADLMAALKIEPNDPELLNYLGYSWIDRGERLTEALAMVEKAVATNPKSGAMVDSLGWAYYRMGDYKKAVEKLEQAVELEAGDPEINNHLGDAYWRVGRRDEAMFQWRRVLTLDPDARIKADAEAKLASGLGPDGPAAPAQVAQP</sequence>
<dbReference type="PANTHER" id="PTHR12558:SF13">
    <property type="entry name" value="CELL DIVISION CYCLE PROTEIN 27 HOMOLOG"/>
    <property type="match status" value="1"/>
</dbReference>
<feature type="chain" id="PRO_5047187390" evidence="2">
    <location>
        <begin position="25"/>
        <end position="571"/>
    </location>
</feature>
<dbReference type="Gene3D" id="1.25.40.10">
    <property type="entry name" value="Tetratricopeptide repeat domain"/>
    <property type="match status" value="4"/>
</dbReference>
<evidence type="ECO:0000313" key="4">
    <source>
        <dbReference type="Proteomes" id="UP001597237"/>
    </source>
</evidence>
<feature type="repeat" description="TPR" evidence="1">
    <location>
        <begin position="476"/>
        <end position="509"/>
    </location>
</feature>
<dbReference type="PANTHER" id="PTHR12558">
    <property type="entry name" value="CELL DIVISION CYCLE 16,23,27"/>
    <property type="match status" value="1"/>
</dbReference>
<dbReference type="InterPro" id="IPR011990">
    <property type="entry name" value="TPR-like_helical_dom_sf"/>
</dbReference>
<evidence type="ECO:0000256" key="2">
    <source>
        <dbReference type="SAM" id="SignalP"/>
    </source>
</evidence>
<evidence type="ECO:0000313" key="3">
    <source>
        <dbReference type="EMBL" id="MFD1785325.1"/>
    </source>
</evidence>
<feature type="repeat" description="TPR" evidence="1">
    <location>
        <begin position="510"/>
        <end position="543"/>
    </location>
</feature>
<reference evidence="4" key="1">
    <citation type="journal article" date="2019" name="Int. J. Syst. Evol. Microbiol.">
        <title>The Global Catalogue of Microorganisms (GCM) 10K type strain sequencing project: providing services to taxonomists for standard genome sequencing and annotation.</title>
        <authorList>
            <consortium name="The Broad Institute Genomics Platform"/>
            <consortium name="The Broad Institute Genome Sequencing Center for Infectious Disease"/>
            <person name="Wu L."/>
            <person name="Ma J."/>
        </authorList>
    </citation>
    <scope>NUCLEOTIDE SEQUENCE [LARGE SCALE GENOMIC DNA]</scope>
    <source>
        <strain evidence="4">DFY28</strain>
    </source>
</reference>
<keyword evidence="4" id="KW-1185">Reference proteome</keyword>
<feature type="repeat" description="TPR" evidence="1">
    <location>
        <begin position="407"/>
        <end position="440"/>
    </location>
</feature>
<feature type="signal peptide" evidence="2">
    <location>
        <begin position="1"/>
        <end position="24"/>
    </location>
</feature>
<organism evidence="3 4">
    <name type="scientific">Phenylobacterium terrae</name>
    <dbReference type="NCBI Taxonomy" id="2665495"/>
    <lineage>
        <taxon>Bacteria</taxon>
        <taxon>Pseudomonadati</taxon>
        <taxon>Pseudomonadota</taxon>
        <taxon>Alphaproteobacteria</taxon>
        <taxon>Caulobacterales</taxon>
        <taxon>Caulobacteraceae</taxon>
        <taxon>Phenylobacterium</taxon>
    </lineage>
</organism>
<proteinExistence type="predicted"/>
<dbReference type="InterPro" id="IPR019734">
    <property type="entry name" value="TPR_rpt"/>
</dbReference>
<protein>
    <submittedName>
        <fullName evidence="3">Tetratricopeptide repeat protein</fullName>
    </submittedName>
</protein>
<dbReference type="Proteomes" id="UP001597237">
    <property type="component" value="Unassembled WGS sequence"/>
</dbReference>
<comment type="caution">
    <text evidence="3">The sequence shown here is derived from an EMBL/GenBank/DDBJ whole genome shotgun (WGS) entry which is preliminary data.</text>
</comment>
<keyword evidence="2" id="KW-0732">Signal</keyword>
<dbReference type="RefSeq" id="WP_377284194.1">
    <property type="nucleotide sequence ID" value="NZ_JBHRSI010000013.1"/>
</dbReference>
<dbReference type="SMART" id="SM00028">
    <property type="entry name" value="TPR"/>
    <property type="match status" value="8"/>
</dbReference>
<dbReference type="Pfam" id="PF13432">
    <property type="entry name" value="TPR_16"/>
    <property type="match status" value="2"/>
</dbReference>
<dbReference type="Pfam" id="PF13414">
    <property type="entry name" value="TPR_11"/>
    <property type="match status" value="1"/>
</dbReference>
<dbReference type="PROSITE" id="PS51257">
    <property type="entry name" value="PROKAR_LIPOPROTEIN"/>
    <property type="match status" value="1"/>
</dbReference>
<name>A0ABW4N5I4_9CAUL</name>
<dbReference type="SUPFAM" id="SSF48452">
    <property type="entry name" value="TPR-like"/>
    <property type="match status" value="3"/>
</dbReference>
<dbReference type="PROSITE" id="PS50005">
    <property type="entry name" value="TPR"/>
    <property type="match status" value="3"/>
</dbReference>
<dbReference type="EMBL" id="JBHUEY010000006">
    <property type="protein sequence ID" value="MFD1785325.1"/>
    <property type="molecule type" value="Genomic_DNA"/>
</dbReference>
<keyword evidence="1" id="KW-0802">TPR repeat</keyword>
<gene>
    <name evidence="3" type="ORF">ACFSC0_18130</name>
</gene>